<evidence type="ECO:0000256" key="7">
    <source>
        <dbReference type="ARBA" id="ARBA00022691"/>
    </source>
</evidence>
<reference evidence="15" key="1">
    <citation type="submission" date="2025-08" db="UniProtKB">
        <authorList>
            <consortium name="RefSeq"/>
        </authorList>
    </citation>
    <scope>IDENTIFICATION</scope>
</reference>
<dbReference type="AlphaFoldDB" id="A0A6P7TQS8"/>
<feature type="transmembrane region" description="Helical" evidence="13">
    <location>
        <begin position="159"/>
        <end position="177"/>
    </location>
</feature>
<evidence type="ECO:0000256" key="13">
    <source>
        <dbReference type="RuleBase" id="RU362022"/>
    </source>
</evidence>
<evidence type="ECO:0000313" key="15">
    <source>
        <dbReference type="RefSeq" id="XP_029651702.2"/>
    </source>
</evidence>
<keyword evidence="9 13" id="KW-1133">Transmembrane helix</keyword>
<evidence type="ECO:0000256" key="11">
    <source>
        <dbReference type="ARBA" id="ARBA00023572"/>
    </source>
</evidence>
<accession>A0A6P7TQS8</accession>
<dbReference type="GO" id="GO:0032259">
    <property type="term" value="P:methylation"/>
    <property type="evidence" value="ECO:0007669"/>
    <property type="project" value="UniProtKB-KW"/>
</dbReference>
<comment type="similarity">
    <text evidence="3 13">Belongs to the class VI-like SAM-binding methyltransferase superfamily. Isoprenylcysteine carboxyl methyltransferase family.</text>
</comment>
<keyword evidence="14" id="KW-1185">Reference proteome</keyword>
<evidence type="ECO:0000256" key="4">
    <source>
        <dbReference type="ARBA" id="ARBA00012151"/>
    </source>
</evidence>
<proteinExistence type="inferred from homology"/>
<dbReference type="GO" id="GO:0005789">
    <property type="term" value="C:endoplasmic reticulum membrane"/>
    <property type="evidence" value="ECO:0007669"/>
    <property type="project" value="UniProtKB-SubCell"/>
</dbReference>
<dbReference type="GO" id="GO:0004671">
    <property type="term" value="F:protein C-terminal S-isoprenylcysteine carboxyl O-methyltransferase activity"/>
    <property type="evidence" value="ECO:0007669"/>
    <property type="project" value="UniProtKB-EC"/>
</dbReference>
<dbReference type="Proteomes" id="UP000515154">
    <property type="component" value="Linkage group LG26"/>
</dbReference>
<keyword evidence="6" id="KW-0808">Transferase</keyword>
<evidence type="ECO:0000313" key="14">
    <source>
        <dbReference type="Proteomes" id="UP000515154"/>
    </source>
</evidence>
<evidence type="ECO:0000256" key="12">
    <source>
        <dbReference type="ARBA" id="ARBA00023656"/>
    </source>
</evidence>
<evidence type="ECO:0000256" key="2">
    <source>
        <dbReference type="ARBA" id="ARBA00004141"/>
    </source>
</evidence>
<dbReference type="Pfam" id="PF04140">
    <property type="entry name" value="ICMT"/>
    <property type="match status" value="1"/>
</dbReference>
<comment type="catalytic activity">
    <reaction evidence="1 13">
        <text>[protein]-C-terminal S-[(2E,6E)-farnesyl]-L-cysteine + S-adenosyl-L-methionine = [protein]-C-terminal S-[(2E,6E)-farnesyl]-L-cysteine methyl ester + S-adenosyl-L-homocysteine</text>
        <dbReference type="Rhea" id="RHEA:21672"/>
        <dbReference type="Rhea" id="RHEA-COMP:12125"/>
        <dbReference type="Rhea" id="RHEA-COMP:12126"/>
        <dbReference type="ChEBI" id="CHEBI:57856"/>
        <dbReference type="ChEBI" id="CHEBI:59789"/>
        <dbReference type="ChEBI" id="CHEBI:90510"/>
        <dbReference type="ChEBI" id="CHEBI:90511"/>
        <dbReference type="EC" id="2.1.1.100"/>
    </reaction>
</comment>
<feature type="transmembrane region" description="Helical" evidence="13">
    <location>
        <begin position="42"/>
        <end position="63"/>
    </location>
</feature>
<dbReference type="EC" id="2.1.1.100" evidence="4 13"/>
<comment type="subcellular location">
    <subcellularLocation>
        <location evidence="13">Endoplasmic reticulum membrane</location>
        <topology evidence="13">Multi-pass membrane protein</topology>
    </subcellularLocation>
    <subcellularLocation>
        <location evidence="2">Membrane</location>
        <topology evidence="2">Multi-pass membrane protein</topology>
    </subcellularLocation>
</comment>
<dbReference type="PROSITE" id="PS51564">
    <property type="entry name" value="SAM_ICMT"/>
    <property type="match status" value="1"/>
</dbReference>
<protein>
    <recommendedName>
        <fullName evidence="12 13">Protein-S-isoprenylcysteine O-methyltransferase</fullName>
        <ecNumber evidence="4 13">2.1.1.100</ecNumber>
    </recommendedName>
</protein>
<dbReference type="PANTHER" id="PTHR12714:SF9">
    <property type="entry name" value="PROTEIN-S-ISOPRENYLCYSTEINE O-METHYLTRANSFERASE"/>
    <property type="match status" value="1"/>
</dbReference>
<sequence length="288" mass="33881">MASQLIREGKISLLYFLIGAGICCVPSISWNKSMQYVWLDSWKYLLGIYTIVFHTIVSLVYISDNRMYQIALRSGSLGLCFGLGVLLSIADTTLVYFGWYVMVLSFFHWSEYFMTAVTNPRSLSLESFLLDHSREYKLAVVSSWIEYTLEWVLFPEMKLLRWFCYVGLVMVIGGEILRKCSMYTARSNFNHYIQYIKQDGHTLVTRGVYSLFRHPAYVGWFYWSIGTQLILCNPFCLVGFTIVSWRFFQERIHEEEIYLLNFFGEEYFNYQKKVGTGLPFINGYRREL</sequence>
<evidence type="ECO:0000256" key="5">
    <source>
        <dbReference type="ARBA" id="ARBA00022603"/>
    </source>
</evidence>
<keyword evidence="13" id="KW-0256">Endoplasmic reticulum</keyword>
<dbReference type="InterPro" id="IPR007269">
    <property type="entry name" value="ICMT_MeTrfase"/>
</dbReference>
<evidence type="ECO:0000256" key="1">
    <source>
        <dbReference type="ARBA" id="ARBA00001450"/>
    </source>
</evidence>
<feature type="transmembrane region" description="Helical" evidence="13">
    <location>
        <begin position="220"/>
        <end position="243"/>
    </location>
</feature>
<evidence type="ECO:0000256" key="9">
    <source>
        <dbReference type="ARBA" id="ARBA00022989"/>
    </source>
</evidence>
<evidence type="ECO:0000256" key="3">
    <source>
        <dbReference type="ARBA" id="ARBA00009140"/>
    </source>
</evidence>
<evidence type="ECO:0000256" key="6">
    <source>
        <dbReference type="ARBA" id="ARBA00022679"/>
    </source>
</evidence>
<keyword evidence="8 13" id="KW-0812">Transmembrane</keyword>
<dbReference type="InterPro" id="IPR025770">
    <property type="entry name" value="PPMT_MeTrfase"/>
</dbReference>
<feature type="transmembrane region" description="Helical" evidence="13">
    <location>
        <begin position="70"/>
        <end position="90"/>
    </location>
</feature>
<evidence type="ECO:0000256" key="8">
    <source>
        <dbReference type="ARBA" id="ARBA00022692"/>
    </source>
</evidence>
<keyword evidence="5 13" id="KW-0489">Methyltransferase</keyword>
<keyword evidence="10 13" id="KW-0472">Membrane</keyword>
<dbReference type="RefSeq" id="XP_029651702.2">
    <property type="nucleotide sequence ID" value="XM_029795842.2"/>
</dbReference>
<dbReference type="KEGG" id="osn:115224886"/>
<gene>
    <name evidence="15" type="primary">LOC115224886</name>
</gene>
<dbReference type="Gene3D" id="1.20.120.1630">
    <property type="match status" value="1"/>
</dbReference>
<evidence type="ECO:0000256" key="10">
    <source>
        <dbReference type="ARBA" id="ARBA00023136"/>
    </source>
</evidence>
<name>A0A6P7TQS8_9MOLL</name>
<organism evidence="14 15">
    <name type="scientific">Octopus sinensis</name>
    <name type="common">East Asian common octopus</name>
    <dbReference type="NCBI Taxonomy" id="2607531"/>
    <lineage>
        <taxon>Eukaryota</taxon>
        <taxon>Metazoa</taxon>
        <taxon>Spiralia</taxon>
        <taxon>Lophotrochozoa</taxon>
        <taxon>Mollusca</taxon>
        <taxon>Cephalopoda</taxon>
        <taxon>Coleoidea</taxon>
        <taxon>Octopodiformes</taxon>
        <taxon>Octopoda</taxon>
        <taxon>Incirrata</taxon>
        <taxon>Octopodidae</taxon>
        <taxon>Octopus</taxon>
    </lineage>
</organism>
<keyword evidence="7 13" id="KW-0949">S-adenosyl-L-methionine</keyword>
<comment type="function">
    <text evidence="11">Catalyzes the post-translational methylation of isoprenylated C-terminal cysteine residues.</text>
</comment>
<feature type="transmembrane region" description="Helical" evidence="13">
    <location>
        <begin position="12"/>
        <end position="30"/>
    </location>
</feature>
<dbReference type="PANTHER" id="PTHR12714">
    <property type="entry name" value="PROTEIN-S ISOPRENYLCYSTEINE O-METHYLTRANSFERASE"/>
    <property type="match status" value="1"/>
</dbReference>